<evidence type="ECO:0000256" key="2">
    <source>
        <dbReference type="SAM" id="SignalP"/>
    </source>
</evidence>
<accession>A0ABY4D3G1</accession>
<evidence type="ECO:0000313" key="4">
    <source>
        <dbReference type="Proteomes" id="UP000831113"/>
    </source>
</evidence>
<dbReference type="PROSITE" id="PS51257">
    <property type="entry name" value="PROKAR_LIPOPROTEIN"/>
    <property type="match status" value="1"/>
</dbReference>
<keyword evidence="2" id="KW-0732">Signal</keyword>
<name>A0ABY4D3G1_9BACT</name>
<feature type="compositionally biased region" description="Basic and acidic residues" evidence="1">
    <location>
        <begin position="29"/>
        <end position="45"/>
    </location>
</feature>
<organism evidence="3 4">
    <name type="scientific">Hymenobacter tibetensis</name>
    <dbReference type="NCBI Taxonomy" id="497967"/>
    <lineage>
        <taxon>Bacteria</taxon>
        <taxon>Pseudomonadati</taxon>
        <taxon>Bacteroidota</taxon>
        <taxon>Cytophagia</taxon>
        <taxon>Cytophagales</taxon>
        <taxon>Hymenobacteraceae</taxon>
        <taxon>Hymenobacter</taxon>
    </lineage>
</organism>
<evidence type="ECO:0000313" key="3">
    <source>
        <dbReference type="EMBL" id="UOG76882.1"/>
    </source>
</evidence>
<feature type="signal peptide" evidence="2">
    <location>
        <begin position="1"/>
        <end position="29"/>
    </location>
</feature>
<gene>
    <name evidence="3" type="ORF">MTX78_09845</name>
</gene>
<feature type="region of interest" description="Disordered" evidence="1">
    <location>
        <begin position="27"/>
        <end position="48"/>
    </location>
</feature>
<feature type="chain" id="PRO_5046210587" description="Septum formation inhibitor Maf" evidence="2">
    <location>
        <begin position="30"/>
        <end position="315"/>
    </location>
</feature>
<keyword evidence="4" id="KW-1185">Reference proteome</keyword>
<reference evidence="3 4" key="1">
    <citation type="submission" date="2022-03" db="EMBL/GenBank/DDBJ databases">
        <title>Hymenobactersp. isolated from the air.</title>
        <authorList>
            <person name="Won M."/>
            <person name="Kwon S.-W."/>
        </authorList>
    </citation>
    <scope>NUCLEOTIDE SEQUENCE [LARGE SCALE GENOMIC DNA]</scope>
    <source>
        <strain evidence="3 4">KACC 21982</strain>
    </source>
</reference>
<dbReference type="EMBL" id="CP094669">
    <property type="protein sequence ID" value="UOG76882.1"/>
    <property type="molecule type" value="Genomic_DNA"/>
</dbReference>
<dbReference type="Proteomes" id="UP000831113">
    <property type="component" value="Chromosome"/>
</dbReference>
<dbReference type="RefSeq" id="WP_243802150.1">
    <property type="nucleotide sequence ID" value="NZ_CP094669.1"/>
</dbReference>
<proteinExistence type="predicted"/>
<evidence type="ECO:0008006" key="5">
    <source>
        <dbReference type="Google" id="ProtNLM"/>
    </source>
</evidence>
<sequence length="315" mass="36614">MRLSLVRWPLHLCLAVSLGLASCSSPDDAAAKREAPTEGSQRDEEVPNALRRLTPQFNPQWAMDTLWEDGLAEVAVYNAERVIYDEVRQFEYVQLTVKEEFNKRYNVKTDSYQRADLFPVMKVNQFCRIPTDQYPYHFLTSLFFRRENPVGLYKLTTSSQEWCGNTFKAFQDDGFQYVQTYNSYWDMQGSGQRNLRRDVLFEDALPYTLRSLRFSSLPTLQATICELQQTSKAARPVYYKAEIKVQEAPATDTSEPAWLVQVQLAPGKKSSYWFAKKYPNLLLRQAAWDGRNLFLKKVSRYAYWTHPTPDSAQVQ</sequence>
<protein>
    <recommendedName>
        <fullName evidence="5">Septum formation inhibitor Maf</fullName>
    </recommendedName>
</protein>
<evidence type="ECO:0000256" key="1">
    <source>
        <dbReference type="SAM" id="MobiDB-lite"/>
    </source>
</evidence>